<comment type="caution">
    <text evidence="7">The sequence shown here is derived from an EMBL/GenBank/DDBJ whole genome shotgun (WGS) entry which is preliminary data.</text>
</comment>
<sequence length="273" mass="29313">MTLAVSGLIHPTAVIGPDVELAPDVRVGPYVIIEGPVRIGPGCVIEGYACLSGPIEMGRENYVGYKAVLGKGPQSRTYRGEPTRLIIGDGNAFHDYVTVHRGTVEGGSLTAIGNGNVLRKGAHLGHDVIMGDGCLLESNVLLAGHVQIGDGCDLSSHVVIQQRVRIGRLVRFSGLGGSTKDVPPFVVQEGYNCITGLNVQGLQRIGTPTPVINALGEAFHTLFEEGRNQAEALERVETRLGSIPEVREVLDFIRGTRIGINHIRNEERRNWCA</sequence>
<proteinExistence type="predicted"/>
<dbReference type="InterPro" id="IPR011004">
    <property type="entry name" value="Trimer_LpxA-like_sf"/>
</dbReference>
<evidence type="ECO:0000313" key="8">
    <source>
        <dbReference type="Proteomes" id="UP000280296"/>
    </source>
</evidence>
<keyword evidence="8" id="KW-1185">Reference proteome</keyword>
<dbReference type="EMBL" id="RYZH01000013">
    <property type="protein sequence ID" value="RUL88213.1"/>
    <property type="molecule type" value="Genomic_DNA"/>
</dbReference>
<keyword evidence="5 7" id="KW-0012">Acyltransferase</keyword>
<keyword evidence="4" id="KW-0443">Lipid metabolism</keyword>
<dbReference type="Proteomes" id="UP000280296">
    <property type="component" value="Unassembled WGS sequence"/>
</dbReference>
<accession>A0A432MLB6</accession>
<organism evidence="7 8">
    <name type="scientific">Tautonia sociabilis</name>
    <dbReference type="NCBI Taxonomy" id="2080755"/>
    <lineage>
        <taxon>Bacteria</taxon>
        <taxon>Pseudomonadati</taxon>
        <taxon>Planctomycetota</taxon>
        <taxon>Planctomycetia</taxon>
        <taxon>Isosphaerales</taxon>
        <taxon>Isosphaeraceae</taxon>
        <taxon>Tautonia</taxon>
    </lineage>
</organism>
<dbReference type="PANTHER" id="PTHR43480">
    <property type="entry name" value="ACYL-[ACYL-CARRIER-PROTEIN]--UDP-N-ACETYLGLUCOSAMINE O-ACYLTRANSFERASE"/>
    <property type="match status" value="1"/>
</dbReference>
<dbReference type="OrthoDB" id="9807278at2"/>
<evidence type="ECO:0000256" key="1">
    <source>
        <dbReference type="ARBA" id="ARBA00022516"/>
    </source>
</evidence>
<dbReference type="NCBIfam" id="NF003657">
    <property type="entry name" value="PRK05289.1"/>
    <property type="match status" value="1"/>
</dbReference>
<evidence type="ECO:0000256" key="5">
    <source>
        <dbReference type="ARBA" id="ARBA00023315"/>
    </source>
</evidence>
<reference evidence="7 8" key="1">
    <citation type="submission" date="2018-12" db="EMBL/GenBank/DDBJ databases">
        <authorList>
            <person name="Toschakov S.V."/>
        </authorList>
    </citation>
    <scope>NUCLEOTIDE SEQUENCE [LARGE SCALE GENOMIC DNA]</scope>
    <source>
        <strain evidence="7 8">GM2012</strain>
    </source>
</reference>
<evidence type="ECO:0000256" key="4">
    <source>
        <dbReference type="ARBA" id="ARBA00023098"/>
    </source>
</evidence>
<dbReference type="Pfam" id="PF13720">
    <property type="entry name" value="Acetyltransf_11"/>
    <property type="match status" value="1"/>
</dbReference>
<protein>
    <submittedName>
        <fullName evidence="7">Acyl-ACP--UDP-N-acetylglucosamine O-acyltransferase</fullName>
        <ecNumber evidence="7">2.3.1.129</ecNumber>
    </submittedName>
</protein>
<gene>
    <name evidence="7" type="ORF">TsocGM_08740</name>
</gene>
<dbReference type="EC" id="2.3.1.129" evidence="7"/>
<dbReference type="GO" id="GO:0016020">
    <property type="term" value="C:membrane"/>
    <property type="evidence" value="ECO:0007669"/>
    <property type="project" value="GOC"/>
</dbReference>
<dbReference type="GO" id="GO:0009245">
    <property type="term" value="P:lipid A biosynthetic process"/>
    <property type="evidence" value="ECO:0007669"/>
    <property type="project" value="UniProtKB-KW"/>
</dbReference>
<feature type="domain" description="UDP N-acetylglucosamine O-acyltransferase C-terminal" evidence="6">
    <location>
        <begin position="181"/>
        <end position="260"/>
    </location>
</feature>
<dbReference type="Gene3D" id="1.20.1180.10">
    <property type="entry name" value="Udp N-acetylglucosamine O-acyltransferase, C-terminal domain"/>
    <property type="match status" value="1"/>
</dbReference>
<dbReference type="InterPro" id="IPR037157">
    <property type="entry name" value="Acetyltransf_C_sf"/>
</dbReference>
<dbReference type="PIRSF" id="PIRSF000456">
    <property type="entry name" value="UDP-GlcNAc_acltr"/>
    <property type="match status" value="1"/>
</dbReference>
<dbReference type="SUPFAM" id="SSF51161">
    <property type="entry name" value="Trimeric LpxA-like enzymes"/>
    <property type="match status" value="1"/>
</dbReference>
<keyword evidence="2" id="KW-0441">Lipid A biosynthesis</keyword>
<dbReference type="GO" id="GO:0008780">
    <property type="term" value="F:acyl-[acyl-carrier-protein]-UDP-N-acetylglucosamine O-acyltransferase activity"/>
    <property type="evidence" value="ECO:0007669"/>
    <property type="project" value="UniProtKB-EC"/>
</dbReference>
<dbReference type="PANTHER" id="PTHR43480:SF1">
    <property type="entry name" value="ACYL-[ACYL-CARRIER-PROTEIN]--UDP-N-ACETYLGLUCOSAMINE O-ACYLTRANSFERASE, MITOCHONDRIAL-RELATED"/>
    <property type="match status" value="1"/>
</dbReference>
<dbReference type="RefSeq" id="WP_126724923.1">
    <property type="nucleotide sequence ID" value="NZ_RYZH01000013.1"/>
</dbReference>
<name>A0A432MLB6_9BACT</name>
<evidence type="ECO:0000256" key="3">
    <source>
        <dbReference type="ARBA" id="ARBA00022679"/>
    </source>
</evidence>
<evidence type="ECO:0000313" key="7">
    <source>
        <dbReference type="EMBL" id="RUL88213.1"/>
    </source>
</evidence>
<dbReference type="AlphaFoldDB" id="A0A432MLB6"/>
<reference evidence="7 8" key="2">
    <citation type="submission" date="2019-01" db="EMBL/GenBank/DDBJ databases">
        <title>Tautonia sociabilis, a novel thermotolerant planctomycete of Isosphaeraceae family, isolated from a 4000 m deep subterranean habitat.</title>
        <authorList>
            <person name="Kovaleva O.L."/>
            <person name="Elcheninov A.G."/>
            <person name="Van Heerden E."/>
            <person name="Toshchakov S.V."/>
            <person name="Novikov A."/>
            <person name="Bonch-Osmolovskaya E.A."/>
            <person name="Kublanov I.V."/>
        </authorList>
    </citation>
    <scope>NUCLEOTIDE SEQUENCE [LARGE SCALE GENOMIC DNA]</scope>
    <source>
        <strain evidence="7 8">GM2012</strain>
    </source>
</reference>
<keyword evidence="3 7" id="KW-0808">Transferase</keyword>
<dbReference type="InterPro" id="IPR029098">
    <property type="entry name" value="Acetyltransf_C"/>
</dbReference>
<keyword evidence="1" id="KW-0444">Lipid biosynthesis</keyword>
<dbReference type="InterPro" id="IPR010137">
    <property type="entry name" value="Lipid_A_LpxA"/>
</dbReference>
<dbReference type="Gene3D" id="2.160.10.10">
    <property type="entry name" value="Hexapeptide repeat proteins"/>
    <property type="match status" value="1"/>
</dbReference>
<evidence type="ECO:0000256" key="2">
    <source>
        <dbReference type="ARBA" id="ARBA00022556"/>
    </source>
</evidence>
<evidence type="ECO:0000259" key="6">
    <source>
        <dbReference type="Pfam" id="PF13720"/>
    </source>
</evidence>